<dbReference type="EMBL" id="JMIR01000013">
    <property type="protein sequence ID" value="KEO83256.1"/>
    <property type="molecule type" value="Genomic_DNA"/>
</dbReference>
<dbReference type="PANTHER" id="PTHR42110">
    <property type="entry name" value="L-ASPARAGINASE, PUTATIVE (AFU_ORTHOLOGUE AFUA_3G11890)-RELATED"/>
    <property type="match status" value="1"/>
</dbReference>
<dbReference type="PANTHER" id="PTHR42110:SF1">
    <property type="entry name" value="L-ASPARAGINASE, PUTATIVE (AFU_ORTHOLOGUE AFUA_3G11890)-RELATED"/>
    <property type="match status" value="1"/>
</dbReference>
<organism evidence="1 2">
    <name type="scientific">Tumebacillus flagellatus</name>
    <dbReference type="NCBI Taxonomy" id="1157490"/>
    <lineage>
        <taxon>Bacteria</taxon>
        <taxon>Bacillati</taxon>
        <taxon>Bacillota</taxon>
        <taxon>Bacilli</taxon>
        <taxon>Bacillales</taxon>
        <taxon>Alicyclobacillaceae</taxon>
        <taxon>Tumebacillus</taxon>
    </lineage>
</organism>
<keyword evidence="2" id="KW-1185">Reference proteome</keyword>
<evidence type="ECO:0000313" key="2">
    <source>
        <dbReference type="Proteomes" id="UP000027931"/>
    </source>
</evidence>
<dbReference type="AlphaFoldDB" id="A0A074LMC9"/>
<dbReference type="RefSeq" id="WP_152559237.1">
    <property type="nucleotide sequence ID" value="NZ_JMIR01000013.1"/>
</dbReference>
<evidence type="ECO:0008006" key="3">
    <source>
        <dbReference type="Google" id="ProtNLM"/>
    </source>
</evidence>
<proteinExistence type="predicted"/>
<reference evidence="1 2" key="1">
    <citation type="journal article" date="2013" name="Int. J. Syst. Evol. Microbiol.">
        <title>Tumebacillus flagellatus sp. nov., an alpha-amylase/pullulanase-producing bacterium isolated from cassava wastewater.</title>
        <authorList>
            <person name="Wang Q."/>
            <person name="Xie N."/>
            <person name="Qin Y."/>
            <person name="Shen N."/>
            <person name="Zhu J."/>
            <person name="Mi H."/>
            <person name="Huang R."/>
        </authorList>
    </citation>
    <scope>NUCLEOTIDE SEQUENCE [LARGE SCALE GENOMIC DNA]</scope>
    <source>
        <strain evidence="1 2">GST4</strain>
    </source>
</reference>
<sequence length="172" mass="18524">MADVFRGGVIESSHTGHVAVVDAEGKLIASFGDPKRLTFARMARPEVLQNPVREDAVRRITDAMIAAPEMVGGKNRYCTDLMNAFQGRLFGKAGAEAVYCVGDRTTGYGFAIKIEDGGPRAVYAVMNEVLRQLGVGTDGPLEALAEYTNPDILNMSGKAVGKMETSFDLQTY</sequence>
<dbReference type="OrthoDB" id="9770793at2"/>
<comment type="caution">
    <text evidence="1">The sequence shown here is derived from an EMBL/GenBank/DDBJ whole genome shotgun (WGS) entry which is preliminary data.</text>
</comment>
<dbReference type="STRING" id="1157490.EL26_11235"/>
<dbReference type="Pfam" id="PF06089">
    <property type="entry name" value="Asparaginase_II"/>
    <property type="match status" value="2"/>
</dbReference>
<dbReference type="eggNOG" id="COG4448">
    <property type="taxonomic scope" value="Bacteria"/>
</dbReference>
<evidence type="ECO:0000313" key="1">
    <source>
        <dbReference type="EMBL" id="KEO83256.1"/>
    </source>
</evidence>
<accession>A0A074LMC9</accession>
<protein>
    <recommendedName>
        <fullName evidence="3">Asparaginase</fullName>
    </recommendedName>
</protein>
<name>A0A074LMC9_9BACL</name>
<dbReference type="Proteomes" id="UP000027931">
    <property type="component" value="Unassembled WGS sequence"/>
</dbReference>
<gene>
    <name evidence="1" type="ORF">EL26_11235</name>
</gene>
<dbReference type="InterPro" id="IPR010349">
    <property type="entry name" value="Asparaginase_II"/>
</dbReference>